<evidence type="ECO:0000313" key="5">
    <source>
        <dbReference type="EMBL" id="MCP2370548.1"/>
    </source>
</evidence>
<evidence type="ECO:0000256" key="3">
    <source>
        <dbReference type="ARBA" id="ARBA00022840"/>
    </source>
</evidence>
<evidence type="ECO:0000259" key="4">
    <source>
        <dbReference type="PROSITE" id="PS50893"/>
    </source>
</evidence>
<keyword evidence="2" id="KW-0547">Nucleotide-binding</keyword>
<dbReference type="SMART" id="SM00382">
    <property type="entry name" value="AAA"/>
    <property type="match status" value="1"/>
</dbReference>
<sequence length="292" mass="29757">MSLDLSRVRFDRAGRTIIDDVDATLPAGALTALIGPNGAGKSTLLHLIAAVERADAGELRLGDRPLDAMRRRERAKVVALAEPQAEVDGRLTVEASVALGRTPHLGAFGVAGPRDRAIVDDALAAVGAASFARRPLDSLSGGERQRVTLARAIAQEPTLLLVDEPTNHLDLGSQFVALDLLAGLARDGLTVVAALHDLSHAAAYADHVVVLAAGRVVAAGAPADVLTAELVHEVYGVRAEVLVHPLTGRPLIAVASPGVGAAPAGPAAPVPAAAPAASAAWTPAPADPVRRG</sequence>
<dbReference type="OrthoDB" id="5296765at2"/>
<reference evidence="5" key="1">
    <citation type="submission" date="2022-06" db="EMBL/GenBank/DDBJ databases">
        <title>Sequencing the genomes of 1000 actinobacteria strains.</title>
        <authorList>
            <person name="Klenk H.-P."/>
        </authorList>
    </citation>
    <scope>NUCLEOTIDE SEQUENCE</scope>
    <source>
        <strain evidence="5">DSM 22016</strain>
    </source>
</reference>
<dbReference type="Gene3D" id="3.40.50.300">
    <property type="entry name" value="P-loop containing nucleotide triphosphate hydrolases"/>
    <property type="match status" value="1"/>
</dbReference>
<dbReference type="PROSITE" id="PS00211">
    <property type="entry name" value="ABC_TRANSPORTER_1"/>
    <property type="match status" value="1"/>
</dbReference>
<dbReference type="GO" id="GO:0005524">
    <property type="term" value="F:ATP binding"/>
    <property type="evidence" value="ECO:0007669"/>
    <property type="project" value="UniProtKB-KW"/>
</dbReference>
<dbReference type="PROSITE" id="PS50893">
    <property type="entry name" value="ABC_TRANSPORTER_2"/>
    <property type="match status" value="1"/>
</dbReference>
<dbReference type="InterPro" id="IPR017871">
    <property type="entry name" value="ABC_transporter-like_CS"/>
</dbReference>
<keyword evidence="6" id="KW-1185">Reference proteome</keyword>
<dbReference type="EMBL" id="JAMZDY010000001">
    <property type="protein sequence ID" value="MCP2370548.1"/>
    <property type="molecule type" value="Genomic_DNA"/>
</dbReference>
<dbReference type="FunFam" id="3.40.50.300:FF:000134">
    <property type="entry name" value="Iron-enterobactin ABC transporter ATP-binding protein"/>
    <property type="match status" value="1"/>
</dbReference>
<evidence type="ECO:0000256" key="1">
    <source>
        <dbReference type="ARBA" id="ARBA00022448"/>
    </source>
</evidence>
<dbReference type="RefSeq" id="WP_156998315.1">
    <property type="nucleotide sequence ID" value="NZ_JAMZDY010000001.1"/>
</dbReference>
<evidence type="ECO:0000256" key="2">
    <source>
        <dbReference type="ARBA" id="ARBA00022741"/>
    </source>
</evidence>
<accession>A0A9X2H0V8</accession>
<dbReference type="AlphaFoldDB" id="A0A9X2H0V8"/>
<keyword evidence="3 5" id="KW-0067">ATP-binding</keyword>
<name>A0A9X2H0V8_9MICO</name>
<dbReference type="GO" id="GO:0016887">
    <property type="term" value="F:ATP hydrolysis activity"/>
    <property type="evidence" value="ECO:0007669"/>
    <property type="project" value="InterPro"/>
</dbReference>
<evidence type="ECO:0000313" key="6">
    <source>
        <dbReference type="Proteomes" id="UP001139722"/>
    </source>
</evidence>
<feature type="domain" description="ABC transporter" evidence="4">
    <location>
        <begin position="3"/>
        <end position="238"/>
    </location>
</feature>
<dbReference type="Proteomes" id="UP001139722">
    <property type="component" value="Unassembled WGS sequence"/>
</dbReference>
<proteinExistence type="predicted"/>
<dbReference type="Pfam" id="PF00005">
    <property type="entry name" value="ABC_tran"/>
    <property type="match status" value="1"/>
</dbReference>
<dbReference type="PANTHER" id="PTHR42794:SF2">
    <property type="entry name" value="ABC TRANSPORTER ATP-BINDING PROTEIN"/>
    <property type="match status" value="1"/>
</dbReference>
<gene>
    <name evidence="5" type="ORF">BJ978_001224</name>
</gene>
<protein>
    <submittedName>
        <fullName evidence="5">Iron complex transport system ATP-binding protein</fullName>
    </submittedName>
</protein>
<comment type="caution">
    <text evidence="5">The sequence shown here is derived from an EMBL/GenBank/DDBJ whole genome shotgun (WGS) entry which is preliminary data.</text>
</comment>
<dbReference type="InterPro" id="IPR027417">
    <property type="entry name" value="P-loop_NTPase"/>
</dbReference>
<keyword evidence="1" id="KW-0813">Transport</keyword>
<dbReference type="PANTHER" id="PTHR42794">
    <property type="entry name" value="HEMIN IMPORT ATP-BINDING PROTEIN HMUV"/>
    <property type="match status" value="1"/>
</dbReference>
<organism evidence="5 6">
    <name type="scientific">Agromyces terreus</name>
    <dbReference type="NCBI Taxonomy" id="424795"/>
    <lineage>
        <taxon>Bacteria</taxon>
        <taxon>Bacillati</taxon>
        <taxon>Actinomycetota</taxon>
        <taxon>Actinomycetes</taxon>
        <taxon>Micrococcales</taxon>
        <taxon>Microbacteriaceae</taxon>
        <taxon>Agromyces</taxon>
    </lineage>
</organism>
<dbReference type="InterPro" id="IPR003439">
    <property type="entry name" value="ABC_transporter-like_ATP-bd"/>
</dbReference>
<dbReference type="CDD" id="cd03214">
    <property type="entry name" value="ABC_Iron-Siderophores_B12_Hemin"/>
    <property type="match status" value="1"/>
</dbReference>
<dbReference type="SUPFAM" id="SSF52540">
    <property type="entry name" value="P-loop containing nucleoside triphosphate hydrolases"/>
    <property type="match status" value="1"/>
</dbReference>
<dbReference type="InterPro" id="IPR003593">
    <property type="entry name" value="AAA+_ATPase"/>
</dbReference>